<keyword evidence="12" id="KW-0539">Nucleus</keyword>
<comment type="subcellular location">
    <subcellularLocation>
        <location evidence="2">Nucleus</location>
    </subcellularLocation>
</comment>
<dbReference type="EC" id="1.14.11.67" evidence="4"/>
<keyword evidence="15" id="KW-0175">Coiled coil</keyword>
<dbReference type="PROSITE" id="PS51011">
    <property type="entry name" value="ARID"/>
    <property type="match status" value="1"/>
</dbReference>
<dbReference type="PROSITE" id="PS01359">
    <property type="entry name" value="ZF_PHD_1"/>
    <property type="match status" value="1"/>
</dbReference>
<dbReference type="Pfam" id="PF00628">
    <property type="entry name" value="PHD"/>
    <property type="match status" value="1"/>
</dbReference>
<dbReference type="Gene3D" id="1.10.150.60">
    <property type="entry name" value="ARID DNA-binding domain"/>
    <property type="match status" value="1"/>
</dbReference>
<dbReference type="Pfam" id="PF02928">
    <property type="entry name" value="zf-C5HC2"/>
    <property type="match status" value="1"/>
</dbReference>
<dbReference type="SMART" id="SM00249">
    <property type="entry name" value="PHD"/>
    <property type="match status" value="1"/>
</dbReference>
<evidence type="ECO:0000256" key="6">
    <source>
        <dbReference type="ARBA" id="ARBA00022771"/>
    </source>
</evidence>
<reference evidence="21" key="2">
    <citation type="submission" date="2023-11" db="UniProtKB">
        <authorList>
            <consortium name="WormBaseParasite"/>
        </authorList>
    </citation>
    <scope>IDENTIFICATION</scope>
</reference>
<dbReference type="SMART" id="SM00501">
    <property type="entry name" value="BRIGHT"/>
    <property type="match status" value="1"/>
</dbReference>
<sequence>MPSDFSFVPPPEAPVFYPTPEEFEDPLGYLMKIRPICIKTGICKIVPPKCWNPPFAVNMKEFSFTPRIQRLYELEVISISFHIKPQAHSRIKLNFISRLYKFVQLQGGDKIRVPSISGRYLDLYALHKRVAEAGGYRQACDNQLWSVIAEKLGYQSRHAHSIKTNYEKLLLSFDQAVSYPSRPNKTTCHPRSRWSGYKRCRKSTEENKIDYSASNELKNLQFFGPGRKAVVPEDGRPSNFKPEVNIDEYNCRVCGHGDDETNLLVCDTDSCQACYHLYCLDPPLRSIPKCQWKCPECIRAICCHPVDVYGFPQSSKTYSLQEFGVMADQFKSTYFKRPCTDVPCGEVEREFWRILQEYNDDVVVEYGADIHSSSQGSGFPTKSMLKNLVGTASQLAEAKKYADSPWNLNILPLLDRSVLRFIKGNIDGMKIPWCYVGMVFSSFCWHIEDHWSYSINFNHWGEPKTWYGVSRLHADDFERAMKKHATELFDQAPDLLHHITTNINPNILQAEGVPIYRTDQHCGEFVVTFPRAYHAGFNQGFNFAEAVNICLPDWLPIGRACIEHYAEIKRHCVFSNDELLCTLAEVAVGNVLPEEILTLTNPVTSYISNGECSDNPEPHISEKLPPGCSTSGLDIGAVAIVHQEFTCMLKEERRLRELITQSGVSNSRKVKFDEMSDDARVCDFCLTTLFLSGVSCSCIYQSNTSIQRLENPTDRSLDNLSMTARKYNMLGEQREIIDESNEEEKRPPSHMVCLKHVSELCKKCPSSVFVLNYHYSIEELCSLEQCLADRLAHFYAWRNQLSVIIKPSDSNTFFNNQFMKQEANDNHESTCVIVSDNSTSGTMTLEELEIKLAEGKAAGYHTDDTYNDAKTILDRGKHLQQICVKLKPSIIGTGNTDKFKSSSTNISSTVNPVKFQTRRPATFTVATSSTNGCATPHKVIKLPSNNGYVVLNHELDVNNPREYDLLRLMESCEQLHPLNLFEDPSVQIVKRLLSQLTRWHQSARDIINLLCNLILTNATRSISTNFSISDSLSNIGISVDCLPNDFHAFSTDDQALIILDHFLENLRSEFPSYVYRVSEWNSLNLLRHALRWLCIYSRHDNNKSTCWPLSHLRKYLVFGEEIISQLTAITSSQKSHSKIVHSSSSPVLLSIRNNQTISQSSESTVNVGNMDTALTQIMRLVLARMHTSLGNLTQLGVQVETLVGVLTGILSSSRSSIYQEIGDALHRLKSLGIDHLTAVNGQIPLTNEPQLNAALDERHFNNIVDTQSATTPEDIAQLKTLLKQHVDDMINLCSRDKCSSETKPYLIEAEILCELGHLFSPTSDSDHLLSFVTAHQKIIVISDKLDRQLKKLNDHVNNTKRAISDLYDKFLPHHDLPGYNIQTDLLLEVLLPGFSMKHQKCYALQSFKDASSSSYERALSVYKQQMKDHFDYLSSTLTNMFTKGTSCYACSKRFKITRVITDHTISEHNPCDLCSVCSENRSVYPTFDWLVCFEHHWSISASSSVNNEEIVDLTDEKDCGNYGSLVLLYSPVSIALRLCINQIQEYLVQLGQILQSHGNRINEVISSVNQSLIQQLPSCLMDFINKMCSSQNPSIVTNHSDFTYDLCNILCVLLTFKVNLMPCVQLIEHILSSLCVFNDINENTLQKLGS</sequence>
<dbReference type="CDD" id="cd16100">
    <property type="entry name" value="ARID"/>
    <property type="match status" value="1"/>
</dbReference>
<evidence type="ECO:0000256" key="2">
    <source>
        <dbReference type="ARBA" id="ARBA00004123"/>
    </source>
</evidence>
<dbReference type="InterPro" id="IPR019787">
    <property type="entry name" value="Znf_PHD-finger"/>
</dbReference>
<feature type="domain" description="PHD-type" evidence="16">
    <location>
        <begin position="248"/>
        <end position="300"/>
    </location>
</feature>
<dbReference type="InterPro" id="IPR001965">
    <property type="entry name" value="Znf_PHD"/>
</dbReference>
<evidence type="ECO:0000256" key="11">
    <source>
        <dbReference type="ARBA" id="ARBA00023004"/>
    </source>
</evidence>
<keyword evidence="8" id="KW-0156">Chromatin regulator</keyword>
<keyword evidence="11" id="KW-0408">Iron</keyword>
<protein>
    <recommendedName>
        <fullName evidence="4">[histone H3]-trimethyl-L-lysine(4) demethylase</fullName>
        <ecNumber evidence="4">1.14.11.67</ecNumber>
    </recommendedName>
</protein>
<evidence type="ECO:0000256" key="15">
    <source>
        <dbReference type="SAM" id="Coils"/>
    </source>
</evidence>
<evidence type="ECO:0000256" key="1">
    <source>
        <dbReference type="ARBA" id="ARBA00001954"/>
    </source>
</evidence>
<dbReference type="SMART" id="SM00558">
    <property type="entry name" value="JmjC"/>
    <property type="match status" value="1"/>
</dbReference>
<dbReference type="GO" id="GO:0000785">
    <property type="term" value="C:chromatin"/>
    <property type="evidence" value="ECO:0007669"/>
    <property type="project" value="TreeGrafter"/>
</dbReference>
<reference evidence="20" key="1">
    <citation type="submission" date="2022-06" db="EMBL/GenBank/DDBJ databases">
        <authorList>
            <person name="Berger JAMES D."/>
            <person name="Berger JAMES D."/>
        </authorList>
    </citation>
    <scope>NUCLEOTIDE SEQUENCE [LARGE SCALE GENOMIC DNA]</scope>
</reference>
<evidence type="ECO:0000259" key="16">
    <source>
        <dbReference type="PROSITE" id="PS50016"/>
    </source>
</evidence>
<dbReference type="InterPro" id="IPR013087">
    <property type="entry name" value="Znf_C2H2_type"/>
</dbReference>
<dbReference type="SMART" id="SM00545">
    <property type="entry name" value="JmjN"/>
    <property type="match status" value="1"/>
</dbReference>
<keyword evidence="9" id="KW-0223">Dioxygenase</keyword>
<dbReference type="InterPro" id="IPR001606">
    <property type="entry name" value="ARID_dom"/>
</dbReference>
<dbReference type="SUPFAM" id="SSF51197">
    <property type="entry name" value="Clavaminate synthase-like"/>
    <property type="match status" value="1"/>
</dbReference>
<evidence type="ECO:0000313" key="20">
    <source>
        <dbReference type="Proteomes" id="UP000050792"/>
    </source>
</evidence>
<dbReference type="InterPro" id="IPR004198">
    <property type="entry name" value="Znf_C5HC2"/>
</dbReference>
<organism evidence="20 21">
    <name type="scientific">Schistosoma rodhaini</name>
    <dbReference type="NCBI Taxonomy" id="6188"/>
    <lineage>
        <taxon>Eukaryota</taxon>
        <taxon>Metazoa</taxon>
        <taxon>Spiralia</taxon>
        <taxon>Lophotrochozoa</taxon>
        <taxon>Platyhelminthes</taxon>
        <taxon>Trematoda</taxon>
        <taxon>Digenea</taxon>
        <taxon>Strigeidida</taxon>
        <taxon>Schistosomatoidea</taxon>
        <taxon>Schistosomatidae</taxon>
        <taxon>Schistosoma</taxon>
    </lineage>
</organism>
<dbReference type="GO" id="GO:0003677">
    <property type="term" value="F:DNA binding"/>
    <property type="evidence" value="ECO:0007669"/>
    <property type="project" value="InterPro"/>
</dbReference>
<feature type="coiled-coil region" evidence="15">
    <location>
        <begin position="1342"/>
        <end position="1369"/>
    </location>
</feature>
<evidence type="ECO:0000256" key="13">
    <source>
        <dbReference type="ARBA" id="ARBA00048734"/>
    </source>
</evidence>
<dbReference type="PROSITE" id="PS00028">
    <property type="entry name" value="ZINC_FINGER_C2H2_1"/>
    <property type="match status" value="1"/>
</dbReference>
<dbReference type="Pfam" id="PF02373">
    <property type="entry name" value="JmjC"/>
    <property type="match status" value="1"/>
</dbReference>
<keyword evidence="7" id="KW-0862">Zinc</keyword>
<dbReference type="PANTHER" id="PTHR10694:SF33">
    <property type="entry name" value="LYSINE-SPECIFIC DEMETHYLASE 5"/>
    <property type="match status" value="1"/>
</dbReference>
<dbReference type="InterPro" id="IPR019786">
    <property type="entry name" value="Zinc_finger_PHD-type_CS"/>
</dbReference>
<evidence type="ECO:0000256" key="8">
    <source>
        <dbReference type="ARBA" id="ARBA00022853"/>
    </source>
</evidence>
<evidence type="ECO:0000256" key="5">
    <source>
        <dbReference type="ARBA" id="ARBA00022723"/>
    </source>
</evidence>
<evidence type="ECO:0000256" key="14">
    <source>
        <dbReference type="PROSITE-ProRule" id="PRU00146"/>
    </source>
</evidence>
<dbReference type="PROSITE" id="PS51183">
    <property type="entry name" value="JMJN"/>
    <property type="match status" value="1"/>
</dbReference>
<dbReference type="InterPro" id="IPR011011">
    <property type="entry name" value="Znf_FYVE_PHD"/>
</dbReference>
<dbReference type="PANTHER" id="PTHR10694">
    <property type="entry name" value="LYSINE-SPECIFIC DEMETHYLASE"/>
    <property type="match status" value="1"/>
</dbReference>
<feature type="domain" description="JmjN" evidence="18">
    <location>
        <begin position="13"/>
        <end position="54"/>
    </location>
</feature>
<comment type="similarity">
    <text evidence="3">Belongs to the JARID1 histone demethylase family.</text>
</comment>
<dbReference type="Proteomes" id="UP000050792">
    <property type="component" value="Unassembled WGS sequence"/>
</dbReference>
<dbReference type="PROSITE" id="PS50016">
    <property type="entry name" value="ZF_PHD_2"/>
    <property type="match status" value="1"/>
</dbReference>
<dbReference type="PROSITE" id="PS51184">
    <property type="entry name" value="JMJC"/>
    <property type="match status" value="1"/>
</dbReference>
<evidence type="ECO:0000256" key="4">
    <source>
        <dbReference type="ARBA" id="ARBA00012902"/>
    </source>
</evidence>
<evidence type="ECO:0000259" key="19">
    <source>
        <dbReference type="PROSITE" id="PS51184"/>
    </source>
</evidence>
<keyword evidence="6 14" id="KW-0863">Zinc-finger</keyword>
<evidence type="ECO:0000256" key="9">
    <source>
        <dbReference type="ARBA" id="ARBA00022964"/>
    </source>
</evidence>
<comment type="catalytic activity">
    <reaction evidence="13">
        <text>N(6),N(6),N(6)-trimethyl-L-lysyl(4)-[histone H3] + 3 2-oxoglutarate + 3 O2 = L-lysyl(4)-[histone H3] + 3 formaldehyde + 3 succinate + 3 CO2</text>
        <dbReference type="Rhea" id="RHEA:60208"/>
        <dbReference type="Rhea" id="RHEA-COMP:15537"/>
        <dbReference type="Rhea" id="RHEA-COMP:15547"/>
        <dbReference type="ChEBI" id="CHEBI:15379"/>
        <dbReference type="ChEBI" id="CHEBI:16526"/>
        <dbReference type="ChEBI" id="CHEBI:16810"/>
        <dbReference type="ChEBI" id="CHEBI:16842"/>
        <dbReference type="ChEBI" id="CHEBI:29969"/>
        <dbReference type="ChEBI" id="CHEBI:30031"/>
        <dbReference type="ChEBI" id="CHEBI:61961"/>
        <dbReference type="EC" id="1.14.11.67"/>
    </reaction>
</comment>
<evidence type="ECO:0000256" key="3">
    <source>
        <dbReference type="ARBA" id="ARBA00006801"/>
    </source>
</evidence>
<proteinExistence type="inferred from homology"/>
<dbReference type="Pfam" id="PF01388">
    <property type="entry name" value="ARID"/>
    <property type="match status" value="1"/>
</dbReference>
<dbReference type="InterPro" id="IPR036431">
    <property type="entry name" value="ARID_dom_sf"/>
</dbReference>
<dbReference type="InterPro" id="IPR003349">
    <property type="entry name" value="JmjN"/>
</dbReference>
<keyword evidence="5" id="KW-0479">Metal-binding</keyword>
<dbReference type="InterPro" id="IPR003347">
    <property type="entry name" value="JmjC_dom"/>
</dbReference>
<evidence type="ECO:0000259" key="18">
    <source>
        <dbReference type="PROSITE" id="PS51183"/>
    </source>
</evidence>
<evidence type="ECO:0000256" key="12">
    <source>
        <dbReference type="ARBA" id="ARBA00023242"/>
    </source>
</evidence>
<keyword evidence="10" id="KW-0560">Oxidoreductase</keyword>
<dbReference type="GO" id="GO:0006355">
    <property type="term" value="P:regulation of DNA-templated transcription"/>
    <property type="evidence" value="ECO:0007669"/>
    <property type="project" value="TreeGrafter"/>
</dbReference>
<feature type="domain" description="ARID" evidence="17">
    <location>
        <begin position="89"/>
        <end position="178"/>
    </location>
</feature>
<evidence type="ECO:0000313" key="21">
    <source>
        <dbReference type="WBParaSite" id="SRDH1_34380.16"/>
    </source>
</evidence>
<accession>A0AA85F4V6</accession>
<dbReference type="GO" id="GO:0034647">
    <property type="term" value="F:histone H3K4me/H3K4me2/H3K4me3 demethylase activity"/>
    <property type="evidence" value="ECO:0007669"/>
    <property type="project" value="UniProtKB-EC"/>
</dbReference>
<dbReference type="SUPFAM" id="SSF46774">
    <property type="entry name" value="ARID-like"/>
    <property type="match status" value="1"/>
</dbReference>
<comment type="cofactor">
    <cofactor evidence="1">
        <name>Fe(2+)</name>
        <dbReference type="ChEBI" id="CHEBI:29033"/>
    </cofactor>
</comment>
<dbReference type="Pfam" id="PF21323">
    <property type="entry name" value="KDM5_C-hel"/>
    <property type="match status" value="1"/>
</dbReference>
<evidence type="ECO:0000259" key="17">
    <source>
        <dbReference type="PROSITE" id="PS51011"/>
    </source>
</evidence>
<evidence type="ECO:0000256" key="7">
    <source>
        <dbReference type="ARBA" id="ARBA00022833"/>
    </source>
</evidence>
<dbReference type="SMART" id="SM01014">
    <property type="entry name" value="ARID"/>
    <property type="match status" value="1"/>
</dbReference>
<dbReference type="SUPFAM" id="SSF57903">
    <property type="entry name" value="FYVE/PHD zinc finger"/>
    <property type="match status" value="1"/>
</dbReference>
<name>A0AA85F4V6_9TREM</name>
<dbReference type="GO" id="GO:0008270">
    <property type="term" value="F:zinc ion binding"/>
    <property type="evidence" value="ECO:0007669"/>
    <property type="project" value="UniProtKB-KW"/>
</dbReference>
<dbReference type="Gene3D" id="2.30.30.1150">
    <property type="match status" value="1"/>
</dbReference>
<dbReference type="Gene3D" id="2.60.120.650">
    <property type="entry name" value="Cupin"/>
    <property type="match status" value="2"/>
</dbReference>
<evidence type="ECO:0000256" key="10">
    <source>
        <dbReference type="ARBA" id="ARBA00023002"/>
    </source>
</evidence>
<dbReference type="WBParaSite" id="SRDH1_34380.16">
    <property type="protein sequence ID" value="SRDH1_34380.16"/>
    <property type="gene ID" value="SRDH1_34380"/>
</dbReference>
<keyword evidence="20" id="KW-1185">Reference proteome</keyword>
<dbReference type="GO" id="GO:0005634">
    <property type="term" value="C:nucleus"/>
    <property type="evidence" value="ECO:0007669"/>
    <property type="project" value="UniProtKB-SubCell"/>
</dbReference>
<dbReference type="CDD" id="cd15543">
    <property type="entry name" value="PHD_RSF1"/>
    <property type="match status" value="1"/>
</dbReference>
<dbReference type="InterPro" id="IPR048615">
    <property type="entry name" value="KDM5_C-hel"/>
</dbReference>
<dbReference type="Pfam" id="PF02375">
    <property type="entry name" value="JmjN"/>
    <property type="match status" value="1"/>
</dbReference>
<feature type="domain" description="JmjC" evidence="19">
    <location>
        <begin position="400"/>
        <end position="566"/>
    </location>
</feature>